<dbReference type="EMBL" id="LVVM01000489">
    <property type="protein sequence ID" value="OJA20624.1"/>
    <property type="molecule type" value="Genomic_DNA"/>
</dbReference>
<evidence type="ECO:0000313" key="1">
    <source>
        <dbReference type="EMBL" id="OJA20624.1"/>
    </source>
</evidence>
<evidence type="ECO:0000313" key="2">
    <source>
        <dbReference type="Proteomes" id="UP000183567"/>
    </source>
</evidence>
<organism evidence="1 2">
    <name type="scientific">Rhizopogon vesiculosus</name>
    <dbReference type="NCBI Taxonomy" id="180088"/>
    <lineage>
        <taxon>Eukaryota</taxon>
        <taxon>Fungi</taxon>
        <taxon>Dikarya</taxon>
        <taxon>Basidiomycota</taxon>
        <taxon>Agaricomycotina</taxon>
        <taxon>Agaricomycetes</taxon>
        <taxon>Agaricomycetidae</taxon>
        <taxon>Boletales</taxon>
        <taxon>Suillineae</taxon>
        <taxon>Rhizopogonaceae</taxon>
        <taxon>Rhizopogon</taxon>
    </lineage>
</organism>
<sequence length="46" mass="5659">MSRWSEEVELLLEEMQRVIEFLKWQAEWWGGRASSRSLELRCIYLL</sequence>
<name>A0A1J8R491_9AGAM</name>
<dbReference type="OrthoDB" id="2618192at2759"/>
<reference evidence="1 2" key="1">
    <citation type="submission" date="2016-03" db="EMBL/GenBank/DDBJ databases">
        <title>Comparative genomics of the ectomycorrhizal sister species Rhizopogon vinicolor and Rhizopogon vesiculosus (Basidiomycota: Boletales) reveals a divergence of the mating type B locus.</title>
        <authorList>
            <person name="Mujic A.B."/>
            <person name="Kuo A."/>
            <person name="Tritt A."/>
            <person name="Lipzen A."/>
            <person name="Chen C."/>
            <person name="Johnson J."/>
            <person name="Sharma A."/>
            <person name="Barry K."/>
            <person name="Grigoriev I.V."/>
            <person name="Spatafora J.W."/>
        </authorList>
    </citation>
    <scope>NUCLEOTIDE SEQUENCE [LARGE SCALE GENOMIC DNA]</scope>
    <source>
        <strain evidence="1 2">AM-OR11-056</strain>
    </source>
</reference>
<gene>
    <name evidence="1" type="ORF">AZE42_14183</name>
</gene>
<protein>
    <submittedName>
        <fullName evidence="1">Uncharacterized protein</fullName>
    </submittedName>
</protein>
<comment type="caution">
    <text evidence="1">The sequence shown here is derived from an EMBL/GenBank/DDBJ whole genome shotgun (WGS) entry which is preliminary data.</text>
</comment>
<keyword evidence="2" id="KW-1185">Reference proteome</keyword>
<proteinExistence type="predicted"/>
<accession>A0A1J8R491</accession>
<dbReference type="Proteomes" id="UP000183567">
    <property type="component" value="Unassembled WGS sequence"/>
</dbReference>
<dbReference type="AlphaFoldDB" id="A0A1J8R491"/>